<keyword evidence="5" id="KW-1185">Reference proteome</keyword>
<dbReference type="Gene3D" id="3.30.70.330">
    <property type="match status" value="1"/>
</dbReference>
<evidence type="ECO:0000259" key="3">
    <source>
        <dbReference type="PROSITE" id="PS50102"/>
    </source>
</evidence>
<dbReference type="CDD" id="cd00590">
    <property type="entry name" value="RRM_SF"/>
    <property type="match status" value="1"/>
</dbReference>
<dbReference type="Proteomes" id="UP000195521">
    <property type="component" value="Unassembled WGS sequence"/>
</dbReference>
<feature type="region of interest" description="Disordered" evidence="2">
    <location>
        <begin position="1"/>
        <end position="21"/>
    </location>
</feature>
<dbReference type="GeneID" id="39749367"/>
<organism evidence="4 5">
    <name type="scientific">Plasmodium gonderi</name>
    <dbReference type="NCBI Taxonomy" id="77519"/>
    <lineage>
        <taxon>Eukaryota</taxon>
        <taxon>Sar</taxon>
        <taxon>Alveolata</taxon>
        <taxon>Apicomplexa</taxon>
        <taxon>Aconoidasida</taxon>
        <taxon>Haemosporida</taxon>
        <taxon>Plasmodiidae</taxon>
        <taxon>Plasmodium</taxon>
        <taxon>Plasmodium (Plasmodium)</taxon>
    </lineage>
</organism>
<dbReference type="RefSeq" id="XP_028545219.1">
    <property type="nucleotide sequence ID" value="XM_028689418.1"/>
</dbReference>
<reference evidence="5" key="1">
    <citation type="submission" date="2017-04" db="EMBL/GenBank/DDBJ databases">
        <title>Plasmodium gonderi genome.</title>
        <authorList>
            <person name="Arisue N."/>
            <person name="Honma H."/>
            <person name="Kawai S."/>
            <person name="Tougan T."/>
            <person name="Tanabe K."/>
            <person name="Horii T."/>
        </authorList>
    </citation>
    <scope>NUCLEOTIDE SEQUENCE [LARGE SCALE GENOMIC DNA]</scope>
    <source>
        <strain evidence="5">ATCC 30045</strain>
    </source>
</reference>
<dbReference type="InterPro" id="IPR012677">
    <property type="entry name" value="Nucleotide-bd_a/b_plait_sf"/>
</dbReference>
<evidence type="ECO:0000313" key="4">
    <source>
        <dbReference type="EMBL" id="GAW82630.1"/>
    </source>
</evidence>
<dbReference type="PROSITE" id="PS50102">
    <property type="entry name" value="RRM"/>
    <property type="match status" value="1"/>
</dbReference>
<dbReference type="InterPro" id="IPR035979">
    <property type="entry name" value="RBD_domain_sf"/>
</dbReference>
<dbReference type="AlphaFoldDB" id="A0A1Y1JK32"/>
<dbReference type="SMART" id="SM00360">
    <property type="entry name" value="RRM"/>
    <property type="match status" value="1"/>
</dbReference>
<dbReference type="OMA" id="MTDVQIQ"/>
<proteinExistence type="predicted"/>
<evidence type="ECO:0000256" key="2">
    <source>
        <dbReference type="SAM" id="MobiDB-lite"/>
    </source>
</evidence>
<dbReference type="EMBL" id="BDQF01000013">
    <property type="protein sequence ID" value="GAW82630.1"/>
    <property type="molecule type" value="Genomic_DNA"/>
</dbReference>
<dbReference type="InterPro" id="IPR050441">
    <property type="entry name" value="RBM"/>
</dbReference>
<keyword evidence="1" id="KW-0694">RNA-binding</keyword>
<protein>
    <recommendedName>
        <fullName evidence="3">RRM domain-containing protein</fullName>
    </recommendedName>
</protein>
<feature type="compositionally biased region" description="Polar residues" evidence="2">
    <location>
        <begin position="170"/>
        <end position="179"/>
    </location>
</feature>
<dbReference type="InterPro" id="IPR000504">
    <property type="entry name" value="RRM_dom"/>
</dbReference>
<feature type="compositionally biased region" description="Polar residues" evidence="2">
    <location>
        <begin position="1"/>
        <end position="15"/>
    </location>
</feature>
<dbReference type="OrthoDB" id="639027at2759"/>
<dbReference type="Pfam" id="PF00076">
    <property type="entry name" value="RRM_1"/>
    <property type="match status" value="1"/>
</dbReference>
<dbReference type="InterPro" id="IPR012921">
    <property type="entry name" value="SPOC_C"/>
</dbReference>
<dbReference type="GO" id="GO:0003723">
    <property type="term" value="F:RNA binding"/>
    <property type="evidence" value="ECO:0007669"/>
    <property type="project" value="UniProtKB-UniRule"/>
</dbReference>
<name>A0A1Y1JK32_PLAGO</name>
<sequence>MTDVQMQNQTSSLNTSKKDYENRYDDKAPRTLCVKNISKETKESELLDLFKKFGSIESINLKVNKNIGPYAIYAHVLFSAPEEAKRCLKQMNGKILNGRALRIDFKRNNNKIVDDNDDDGNSNVNNYQYMNSNNNSGNNNGSIKSNVNYANVAMSNNKFHRKINRNNHFYNHRYSNNNKRMARNDGTLNEDNINPYDSETIKFREHEQVNKRLRTGGNSIIENMKISNQNNLNSQTNLHRQTNLNRKDVDINKLIKTYDENKILSKPNNDVKNNQVEEILQFLIKDAMNNPPRIKLYLCDHLRKCAQHVFNRPSINLNIANSNVKNNIGSNNESNGISNTNRIIGNPTAQLHMSEQSNMLIGLKQHMINNELSNKKKMVTQGNDNLLNVMYNGGLAKSGNNILNMDLNKPTNLKYSPWKGILEMRNKENLNIIGYELNGETNKFLNNNITNIIISHRKKMKNIPKIATTYYFQIENKEDKSILDSYKNYFNSKDRVGLSSMSEDWHMYLIFPGSPIFNEFYNTISDMKNLIGSNSLNSLNNIFIGIVCYNPQISERKNVGAPLRTQNPDTTTVHTFNQSNIINVNQTGMTSNIPNMKNQHKSNFTNATNGIDPNWISNNNAHNNLTKQGISKNIAMNNNLPMHNNTLNLNNIQGATNNKPFITNNLINGGNSSSNFPLEHKKDTGTAITTQVVLRNNQNAPKINTSQNNFNTQLNQVNDISEENRKEENKNEVPNWLNQFSSLAAYLVKK</sequence>
<feature type="domain" description="RRM" evidence="3">
    <location>
        <begin position="30"/>
        <end position="108"/>
    </location>
</feature>
<evidence type="ECO:0000313" key="5">
    <source>
        <dbReference type="Proteomes" id="UP000195521"/>
    </source>
</evidence>
<accession>A0A1Y1JK32</accession>
<dbReference type="Pfam" id="PF07744">
    <property type="entry name" value="SPOC"/>
    <property type="match status" value="1"/>
</dbReference>
<dbReference type="SUPFAM" id="SSF54928">
    <property type="entry name" value="RNA-binding domain, RBD"/>
    <property type="match status" value="1"/>
</dbReference>
<dbReference type="PANTHER" id="PTHR48034">
    <property type="entry name" value="TRANSFORMER-2 SEX-DETERMINING PROTEIN-RELATED"/>
    <property type="match status" value="1"/>
</dbReference>
<feature type="region of interest" description="Disordered" evidence="2">
    <location>
        <begin position="170"/>
        <end position="190"/>
    </location>
</feature>
<gene>
    <name evidence="4" type="ORF">PGO_126280</name>
</gene>
<evidence type="ECO:0000256" key="1">
    <source>
        <dbReference type="PROSITE-ProRule" id="PRU00176"/>
    </source>
</evidence>
<comment type="caution">
    <text evidence="4">The sequence shown here is derived from an EMBL/GenBank/DDBJ whole genome shotgun (WGS) entry which is preliminary data.</text>
</comment>